<sequence length="175" mass="20191">MYDFGTHPLGISQTTKEFYLCARDIEESSEDSTSEITIIDKKEENQKQLKPKAIHRWNVPDSRSRVNMNQWRKKNRIAIHIDPPYITGDNANAFKLQHNQCHENVLFPGSKCQFDITFQPKGEGKQKANIIIPYSKKGIKEYLTVFVTGSAERKTRQSKVVSIFFQEVKTSAHCQ</sequence>
<reference evidence="2" key="1">
    <citation type="submission" date="2012-11" db="EMBL/GenBank/DDBJ databases">
        <authorList>
            <person name="Lucero-Rivera Y.E."/>
            <person name="Tovar-Ramirez D."/>
        </authorList>
    </citation>
    <scope>NUCLEOTIDE SEQUENCE [LARGE SCALE GENOMIC DNA]</scope>
    <source>
        <strain evidence="2">Araruama</strain>
    </source>
</reference>
<name>A0A1V1PID6_9BACT</name>
<proteinExistence type="predicted"/>
<organism evidence="1 2">
    <name type="scientific">Candidatus Magnetoglobus multicellularis str. Araruama</name>
    <dbReference type="NCBI Taxonomy" id="890399"/>
    <lineage>
        <taxon>Bacteria</taxon>
        <taxon>Pseudomonadati</taxon>
        <taxon>Thermodesulfobacteriota</taxon>
        <taxon>Desulfobacteria</taxon>
        <taxon>Desulfobacterales</taxon>
        <taxon>Desulfobacteraceae</taxon>
        <taxon>Candidatus Magnetoglobus</taxon>
    </lineage>
</organism>
<gene>
    <name evidence="1" type="ORF">OMM_00006</name>
</gene>
<dbReference type="AlphaFoldDB" id="A0A1V1PID6"/>
<evidence type="ECO:0000313" key="2">
    <source>
        <dbReference type="Proteomes" id="UP000189670"/>
    </source>
</evidence>
<dbReference type="InterPro" id="IPR013783">
    <property type="entry name" value="Ig-like_fold"/>
</dbReference>
<dbReference type="Proteomes" id="UP000189670">
    <property type="component" value="Unassembled WGS sequence"/>
</dbReference>
<dbReference type="EMBL" id="ATBP01000001">
    <property type="protein sequence ID" value="ETR74669.1"/>
    <property type="molecule type" value="Genomic_DNA"/>
</dbReference>
<dbReference type="Gene3D" id="2.60.40.10">
    <property type="entry name" value="Immunoglobulins"/>
    <property type="match status" value="1"/>
</dbReference>
<accession>A0A1V1PID6</accession>
<protein>
    <submittedName>
        <fullName evidence="1">Uncharacterized protein</fullName>
    </submittedName>
</protein>
<comment type="caution">
    <text evidence="1">The sequence shown here is derived from an EMBL/GenBank/DDBJ whole genome shotgun (WGS) entry which is preliminary data.</text>
</comment>
<evidence type="ECO:0000313" key="1">
    <source>
        <dbReference type="EMBL" id="ETR74669.1"/>
    </source>
</evidence>